<protein>
    <submittedName>
        <fullName evidence="4">HlyD family efflux transporter periplasmic adaptor subunit</fullName>
    </submittedName>
</protein>
<dbReference type="InterPro" id="IPR050465">
    <property type="entry name" value="UPF0194_transport"/>
</dbReference>
<dbReference type="Gene3D" id="2.40.50.100">
    <property type="match status" value="1"/>
</dbReference>
<keyword evidence="5" id="KW-1185">Reference proteome</keyword>
<dbReference type="EMBL" id="BAABGA010000120">
    <property type="protein sequence ID" value="GAA4472266.1"/>
    <property type="molecule type" value="Genomic_DNA"/>
</dbReference>
<feature type="chain" id="PRO_5045553747" evidence="3">
    <location>
        <begin position="26"/>
        <end position="322"/>
    </location>
</feature>
<feature type="signal peptide" evidence="3">
    <location>
        <begin position="1"/>
        <end position="25"/>
    </location>
</feature>
<comment type="caution">
    <text evidence="4">The sequence shown here is derived from an EMBL/GenBank/DDBJ whole genome shotgun (WGS) entry which is preliminary data.</text>
</comment>
<keyword evidence="2" id="KW-0175">Coiled coil</keyword>
<dbReference type="SUPFAM" id="SSF111369">
    <property type="entry name" value="HlyD-like secretion proteins"/>
    <property type="match status" value="1"/>
</dbReference>
<evidence type="ECO:0000313" key="4">
    <source>
        <dbReference type="EMBL" id="GAA4472266.1"/>
    </source>
</evidence>
<dbReference type="RefSeq" id="WP_345328224.1">
    <property type="nucleotide sequence ID" value="NZ_BAABGA010000120.1"/>
</dbReference>
<dbReference type="Gene3D" id="1.10.287.470">
    <property type="entry name" value="Helix hairpin bin"/>
    <property type="match status" value="1"/>
</dbReference>
<gene>
    <name evidence="4" type="ORF">GCM10023156_68390</name>
</gene>
<sequence length="322" mass="35942">MKFIALVSRSLCLLASLTLLGRSLAAENSTIEVTDCVVRFAEEVHVPSVESGRVAAVNVKLNEPIDNNAIIARLDDRTLKIRHRASTLRLDHARRTAMDDVELRYAETALAEAEAELDSNRSIHKDVSGAIPLSHLRRLRLAVERGELEVALAKKRRVEAQVEVEMREADVAMLDDQLHNLEITSPMAGTVLEISRSPGEWIEKGEAIATVARVDRLHVHALVRQEMLPLGQCKGLPISVHWIDSHSGLEKSLRGTVLSLDPQVLAGARYRLHAEVLNRRDETDPSRWQLVPGTEVRMKVYANQPVQSNASLPTRYSREPLR</sequence>
<dbReference type="PANTHER" id="PTHR32347:SF23">
    <property type="entry name" value="BLL5650 PROTEIN"/>
    <property type="match status" value="1"/>
</dbReference>
<accession>A0ABP8NV87</accession>
<evidence type="ECO:0000313" key="5">
    <source>
        <dbReference type="Proteomes" id="UP001500840"/>
    </source>
</evidence>
<organism evidence="4 5">
    <name type="scientific">Novipirellula rosea</name>
    <dbReference type="NCBI Taxonomy" id="1031540"/>
    <lineage>
        <taxon>Bacteria</taxon>
        <taxon>Pseudomonadati</taxon>
        <taxon>Planctomycetota</taxon>
        <taxon>Planctomycetia</taxon>
        <taxon>Pirellulales</taxon>
        <taxon>Pirellulaceae</taxon>
        <taxon>Novipirellula</taxon>
    </lineage>
</organism>
<name>A0ABP8NV87_9BACT</name>
<comment type="subcellular location">
    <subcellularLocation>
        <location evidence="1">Cell envelope</location>
    </subcellularLocation>
</comment>
<dbReference type="Proteomes" id="UP001500840">
    <property type="component" value="Unassembled WGS sequence"/>
</dbReference>
<dbReference type="Gene3D" id="2.40.30.170">
    <property type="match status" value="1"/>
</dbReference>
<evidence type="ECO:0000256" key="1">
    <source>
        <dbReference type="ARBA" id="ARBA00004196"/>
    </source>
</evidence>
<dbReference type="PANTHER" id="PTHR32347">
    <property type="entry name" value="EFFLUX SYSTEM COMPONENT YKNX-RELATED"/>
    <property type="match status" value="1"/>
</dbReference>
<reference evidence="5" key="1">
    <citation type="journal article" date="2019" name="Int. J. Syst. Evol. Microbiol.">
        <title>The Global Catalogue of Microorganisms (GCM) 10K type strain sequencing project: providing services to taxonomists for standard genome sequencing and annotation.</title>
        <authorList>
            <consortium name="The Broad Institute Genomics Platform"/>
            <consortium name="The Broad Institute Genome Sequencing Center for Infectious Disease"/>
            <person name="Wu L."/>
            <person name="Ma J."/>
        </authorList>
    </citation>
    <scope>NUCLEOTIDE SEQUENCE [LARGE SCALE GENOMIC DNA]</scope>
    <source>
        <strain evidence="5">JCM 17759</strain>
    </source>
</reference>
<proteinExistence type="predicted"/>
<keyword evidence="3" id="KW-0732">Signal</keyword>
<evidence type="ECO:0000256" key="3">
    <source>
        <dbReference type="SAM" id="SignalP"/>
    </source>
</evidence>
<evidence type="ECO:0000256" key="2">
    <source>
        <dbReference type="ARBA" id="ARBA00023054"/>
    </source>
</evidence>